<proteinExistence type="predicted"/>
<name>A0A6J4UX78_9BACT</name>
<dbReference type="AlphaFoldDB" id="A0A6J4UX78"/>
<accession>A0A6J4UX78</accession>
<feature type="region of interest" description="Disordered" evidence="1">
    <location>
        <begin position="1"/>
        <end position="45"/>
    </location>
</feature>
<gene>
    <name evidence="2" type="ORF">AVDCRST_MAG59-2710</name>
</gene>
<reference evidence="2" key="1">
    <citation type="submission" date="2020-02" db="EMBL/GenBank/DDBJ databases">
        <authorList>
            <person name="Meier V. D."/>
        </authorList>
    </citation>
    <scope>NUCLEOTIDE SEQUENCE</scope>
    <source>
        <strain evidence="2">AVDCRST_MAG59</strain>
    </source>
</reference>
<organism evidence="2">
    <name type="scientific">uncultured Thermomicrobiales bacterium</name>
    <dbReference type="NCBI Taxonomy" id="1645740"/>
    <lineage>
        <taxon>Bacteria</taxon>
        <taxon>Pseudomonadati</taxon>
        <taxon>Thermomicrobiota</taxon>
        <taxon>Thermomicrobia</taxon>
        <taxon>Thermomicrobiales</taxon>
        <taxon>environmental samples</taxon>
    </lineage>
</organism>
<sequence>MAGAAPAGCGREAGGLLSPVERTNVARSGPVLEPRRPGSGGPARLPVRCGHPDWSFSAGCIGRRRFAPKMNFRSHTKSA</sequence>
<protein>
    <submittedName>
        <fullName evidence="2">Uncharacterized protein</fullName>
    </submittedName>
</protein>
<evidence type="ECO:0000313" key="2">
    <source>
        <dbReference type="EMBL" id="CAA9562489.1"/>
    </source>
</evidence>
<evidence type="ECO:0000256" key="1">
    <source>
        <dbReference type="SAM" id="MobiDB-lite"/>
    </source>
</evidence>
<dbReference type="EMBL" id="CADCWF010000174">
    <property type="protein sequence ID" value="CAA9562489.1"/>
    <property type="molecule type" value="Genomic_DNA"/>
</dbReference>